<dbReference type="UniPathway" id="UPA00126">
    <property type="reaction ID" value="UER00424"/>
</dbReference>
<evidence type="ECO:0000256" key="3">
    <source>
        <dbReference type="ARBA" id="ARBA00009736"/>
    </source>
</evidence>
<dbReference type="InterPro" id="IPR023214">
    <property type="entry name" value="HAD_sf"/>
</dbReference>
<feature type="binding site" evidence="12">
    <location>
        <position position="14"/>
    </location>
    <ligand>
        <name>Mg(2+)</name>
        <dbReference type="ChEBI" id="CHEBI:18420"/>
        <label>1</label>
    </ligand>
</feature>
<dbReference type="InterPro" id="IPR006379">
    <property type="entry name" value="HAD-SF_hydro_IIB"/>
</dbReference>
<dbReference type="GO" id="GO:0004615">
    <property type="term" value="F:phosphomannomutase activity"/>
    <property type="evidence" value="ECO:0007669"/>
    <property type="project" value="UniProtKB-EC"/>
</dbReference>
<dbReference type="NCBIfam" id="TIGR01484">
    <property type="entry name" value="HAD-SF-IIB"/>
    <property type="match status" value="1"/>
</dbReference>
<organism evidence="14">
    <name type="scientific">Antonospora locustae</name>
    <name type="common">Microsporidian parasite</name>
    <name type="synonym">Nosema locustae</name>
    <dbReference type="NCBI Taxonomy" id="278021"/>
    <lineage>
        <taxon>Eukaryota</taxon>
        <taxon>Fungi</taxon>
        <taxon>Fungi incertae sedis</taxon>
        <taxon>Microsporidia</taxon>
        <taxon>Antonospora</taxon>
    </lineage>
</organism>
<feature type="binding site" evidence="12">
    <location>
        <position position="221"/>
    </location>
    <ligand>
        <name>Mg(2+)</name>
        <dbReference type="ChEBI" id="CHEBI:18420"/>
        <label>1</label>
    </ligand>
</feature>
<dbReference type="EMBL" id="AY548885">
    <property type="protein sequence ID" value="AAT12298.1"/>
    <property type="molecule type" value="Genomic_DNA"/>
</dbReference>
<evidence type="ECO:0000256" key="12">
    <source>
        <dbReference type="PIRSR" id="PIRSR605002-3"/>
    </source>
</evidence>
<accession>Q6E6I9</accession>
<evidence type="ECO:0000313" key="14">
    <source>
        <dbReference type="EMBL" id="AAT12298.1"/>
    </source>
</evidence>
<evidence type="ECO:0000256" key="9">
    <source>
        <dbReference type="ARBA" id="ARBA00023235"/>
    </source>
</evidence>
<dbReference type="GO" id="GO:0005829">
    <property type="term" value="C:cytosol"/>
    <property type="evidence" value="ECO:0007669"/>
    <property type="project" value="TreeGrafter"/>
</dbReference>
<evidence type="ECO:0000256" key="6">
    <source>
        <dbReference type="ARBA" id="ARBA00022490"/>
    </source>
</evidence>
<comment type="cofactor">
    <cofactor evidence="12">
        <name>Mg(2+)</name>
        <dbReference type="ChEBI" id="CHEBI:18420"/>
    </cofactor>
</comment>
<feature type="binding site" evidence="12">
    <location>
        <position position="224"/>
    </location>
    <ligand>
        <name>Mg(2+)</name>
        <dbReference type="ChEBI" id="CHEBI:18420"/>
        <label>1</label>
    </ligand>
</feature>
<evidence type="ECO:0000256" key="5">
    <source>
        <dbReference type="ARBA" id="ARBA00012730"/>
    </source>
</evidence>
<dbReference type="GO" id="GO:0009298">
    <property type="term" value="P:GDP-mannose biosynthetic process"/>
    <property type="evidence" value="ECO:0007669"/>
    <property type="project" value="UniProtKB-UniPathway"/>
</dbReference>
<dbReference type="GO" id="GO:0006013">
    <property type="term" value="P:mannose metabolic process"/>
    <property type="evidence" value="ECO:0007669"/>
    <property type="project" value="TreeGrafter"/>
</dbReference>
<feature type="binding site" evidence="11">
    <location>
        <position position="181"/>
    </location>
    <ligand>
        <name>alpha-D-mannose 1-phosphate</name>
        <dbReference type="ChEBI" id="CHEBI:58409"/>
    </ligand>
</feature>
<keyword evidence="8 12" id="KW-0460">Magnesium</keyword>
<dbReference type="Gene3D" id="3.40.50.1000">
    <property type="entry name" value="HAD superfamily/HAD-like"/>
    <property type="match status" value="1"/>
</dbReference>
<dbReference type="CDD" id="cd02585">
    <property type="entry name" value="HAD_PMM"/>
    <property type="match status" value="1"/>
</dbReference>
<comment type="catalytic activity">
    <reaction evidence="13">
        <text>alpha-D-mannose 1-phosphate = D-mannose 6-phosphate</text>
        <dbReference type="Rhea" id="RHEA:11140"/>
        <dbReference type="ChEBI" id="CHEBI:58409"/>
        <dbReference type="ChEBI" id="CHEBI:58735"/>
        <dbReference type="EC" id="5.4.2.8"/>
    </reaction>
</comment>
<feature type="binding site" evidence="11">
    <location>
        <position position="179"/>
    </location>
    <ligand>
        <name>alpha-D-mannose 1-phosphate</name>
        <dbReference type="ChEBI" id="CHEBI:58409"/>
    </ligand>
</feature>
<dbReference type="Pfam" id="PF03332">
    <property type="entry name" value="PMM"/>
    <property type="match status" value="1"/>
</dbReference>
<dbReference type="InterPro" id="IPR005002">
    <property type="entry name" value="PMM"/>
</dbReference>
<sequence>MDERPKTIFLFDVDGTLTRSRQKIEPKMKETLQRLKKVVYTAFVGGSDLQKQEEQIGDDCLDLFDFGFPENGVSFYRGRELVSQESIIEFMGEELHRELVEFTMRYIADLDIPVKRGTFLELRRSMINISPIGRNCSQDERMMFFSLDKERGIRKEMVRELERRFGERGMHFCIGGQISIDCFPKGWDKTYCLRHLRDFNTIVFFGDKTEKGGNDYEILTDERTVSVSVSCPEDTIQKIDEMLKKVVEK</sequence>
<dbReference type="AlphaFoldDB" id="Q6E6I9"/>
<comment type="function">
    <text evidence="13">Involved in the synthesis of the GDP-mannose and dolichol-phosphate-mannose required for a number of critical mannosyl transfer reactions.</text>
</comment>
<feature type="binding site" evidence="11">
    <location>
        <position position="21"/>
    </location>
    <ligand>
        <name>alpha-D-mannose 1-phosphate</name>
        <dbReference type="ChEBI" id="CHEBI:58409"/>
    </ligand>
</feature>
<evidence type="ECO:0000256" key="4">
    <source>
        <dbReference type="ARBA" id="ARBA00011738"/>
    </source>
</evidence>
<feature type="active site" description="Proton donor/acceptor" evidence="10">
    <location>
        <position position="14"/>
    </location>
</feature>
<dbReference type="SFLD" id="SFLDF00445">
    <property type="entry name" value="alpha-phosphomannomutase"/>
    <property type="match status" value="1"/>
</dbReference>
<evidence type="ECO:0000256" key="10">
    <source>
        <dbReference type="PIRSR" id="PIRSR605002-1"/>
    </source>
</evidence>
<protein>
    <recommendedName>
        <fullName evidence="5 13">Phosphomannomutase</fullName>
        <ecNumber evidence="5 13">5.4.2.8</ecNumber>
    </recommendedName>
</protein>
<dbReference type="SFLD" id="SFLDG01143">
    <property type="entry name" value="C2.B.3:_Phosphomannomutase_Lik"/>
    <property type="match status" value="1"/>
</dbReference>
<keyword evidence="7 12" id="KW-0479">Metal-binding</keyword>
<dbReference type="GO" id="GO:0046872">
    <property type="term" value="F:metal ion binding"/>
    <property type="evidence" value="ECO:0007669"/>
    <property type="project" value="UniProtKB-KW"/>
</dbReference>
<comment type="subunit">
    <text evidence="4 13">Homodimer.</text>
</comment>
<dbReference type="EC" id="5.4.2.8" evidence="5 13"/>
<name>Q6E6I9_ANTLO</name>
<feature type="active site" description="Nucleophile" evidence="10">
    <location>
        <position position="12"/>
    </location>
</feature>
<feature type="binding site" evidence="11">
    <location>
        <position position="141"/>
    </location>
    <ligand>
        <name>alpha-D-mannose 1-phosphate</name>
        <dbReference type="ChEBI" id="CHEBI:58409"/>
    </ligand>
</feature>
<comment type="similarity">
    <text evidence="3 13">Belongs to the eukaryotic PMM family.</text>
</comment>
<dbReference type="SFLD" id="SFLDG01140">
    <property type="entry name" value="C2.B:_Phosphomannomutase_and_P"/>
    <property type="match status" value="1"/>
</dbReference>
<feature type="binding site" evidence="11">
    <location>
        <position position="134"/>
    </location>
    <ligand>
        <name>alpha-D-mannose 1-phosphate</name>
        <dbReference type="ChEBI" id="CHEBI:58409"/>
    </ligand>
</feature>
<dbReference type="SFLD" id="SFLDS00003">
    <property type="entry name" value="Haloacid_Dehalogenase"/>
    <property type="match status" value="1"/>
</dbReference>
<dbReference type="SUPFAM" id="SSF56784">
    <property type="entry name" value="HAD-like"/>
    <property type="match status" value="1"/>
</dbReference>
<dbReference type="InterPro" id="IPR043169">
    <property type="entry name" value="PMM_cap"/>
</dbReference>
<proteinExistence type="inferred from homology"/>
<dbReference type="PANTHER" id="PTHR10466:SF0">
    <property type="entry name" value="PHOSPHOMANNOMUTASE"/>
    <property type="match status" value="1"/>
</dbReference>
<feature type="binding site" evidence="11">
    <location>
        <position position="123"/>
    </location>
    <ligand>
        <name>alpha-D-mannose 1-phosphate</name>
        <dbReference type="ChEBI" id="CHEBI:58409"/>
    </ligand>
</feature>
<evidence type="ECO:0000256" key="1">
    <source>
        <dbReference type="ARBA" id="ARBA00004496"/>
    </source>
</evidence>
<dbReference type="Gene3D" id="3.30.1240.20">
    <property type="match status" value="1"/>
</dbReference>
<evidence type="ECO:0000256" key="7">
    <source>
        <dbReference type="ARBA" id="ARBA00022723"/>
    </source>
</evidence>
<feature type="binding site" evidence="12">
    <location>
        <position position="207"/>
    </location>
    <ligand>
        <name>Mg(2+)</name>
        <dbReference type="ChEBI" id="CHEBI:18420"/>
        <label>1</label>
    </ligand>
</feature>
<dbReference type="PANTHER" id="PTHR10466">
    <property type="entry name" value="PHOSPHOMANNOMUTASE"/>
    <property type="match status" value="1"/>
</dbReference>
<evidence type="ECO:0000256" key="2">
    <source>
        <dbReference type="ARBA" id="ARBA00004699"/>
    </source>
</evidence>
<evidence type="ECO:0000256" key="13">
    <source>
        <dbReference type="RuleBase" id="RU361118"/>
    </source>
</evidence>
<comment type="subcellular location">
    <subcellularLocation>
        <location evidence="1 13">Cytoplasm</location>
    </subcellularLocation>
</comment>
<keyword evidence="9 13" id="KW-0413">Isomerase</keyword>
<feature type="binding site" evidence="12">
    <location>
        <position position="12"/>
    </location>
    <ligand>
        <name>Mg(2+)</name>
        <dbReference type="ChEBI" id="CHEBI:18420"/>
        <label>1</label>
    </ligand>
</feature>
<reference evidence="14" key="1">
    <citation type="journal article" date="2004" name="Curr. Biol.">
        <title>Genome compaction and stability in microsporidian intracellular parasites.</title>
        <authorList>
            <person name="Slamovits C.H."/>
            <person name="Fast N.M."/>
            <person name="Law J.S."/>
            <person name="Keeling P.J."/>
        </authorList>
    </citation>
    <scope>NUCLEOTIDE SEQUENCE</scope>
</reference>
<evidence type="ECO:0000256" key="8">
    <source>
        <dbReference type="ARBA" id="ARBA00022842"/>
    </source>
</evidence>
<keyword evidence="6 13" id="KW-0963">Cytoplasm</keyword>
<dbReference type="InterPro" id="IPR036412">
    <property type="entry name" value="HAD-like_sf"/>
</dbReference>
<comment type="pathway">
    <text evidence="2 13">Nucleotide-sugar biosynthesis; GDP-alpha-D-mannose biosynthesis; alpha-D-mannose 1-phosphate from D-fructose 6-phosphate: step 2/2.</text>
</comment>
<evidence type="ECO:0000256" key="11">
    <source>
        <dbReference type="PIRSR" id="PIRSR605002-2"/>
    </source>
</evidence>
<dbReference type="GO" id="GO:0006487">
    <property type="term" value="P:protein N-linked glycosylation"/>
    <property type="evidence" value="ECO:0007669"/>
    <property type="project" value="TreeGrafter"/>
</dbReference>
<dbReference type="FunFam" id="3.30.1240.20:FF:000001">
    <property type="entry name" value="Phosphomannomutase"/>
    <property type="match status" value="1"/>
</dbReference>